<evidence type="ECO:0000256" key="1">
    <source>
        <dbReference type="SAM" id="MobiDB-lite"/>
    </source>
</evidence>
<dbReference type="Proteomes" id="UP001249851">
    <property type="component" value="Unassembled WGS sequence"/>
</dbReference>
<reference evidence="2" key="2">
    <citation type="journal article" date="2023" name="Science">
        <title>Genomic signatures of disease resistance in endangered staghorn corals.</title>
        <authorList>
            <person name="Vollmer S.V."/>
            <person name="Selwyn J.D."/>
            <person name="Despard B.A."/>
            <person name="Roesel C.L."/>
        </authorList>
    </citation>
    <scope>NUCLEOTIDE SEQUENCE</scope>
    <source>
        <strain evidence="2">K2</strain>
    </source>
</reference>
<sequence>MSQHSSFLAVDKNKLMKERVRMEKVKKCDKRPNSNATVPQPSQKKKQKHPGNSAGDQDKEKRLKEKDVKIKKKEEEKQRQALLIETRKAQAEARWASKTPSSYNSPEGQEVMVTIGADAGVRNAPPAAESYSSLPSVGERLIIDRLGDRTSAVADIRHQYNPMTRTQKNAMKLCNDTRITRIITKKNNDNANMASVLLISHFYYLKLTYERTSRKLYG</sequence>
<feature type="compositionally biased region" description="Basic and acidic residues" evidence="1">
    <location>
        <begin position="11"/>
        <end position="32"/>
    </location>
</feature>
<evidence type="ECO:0000313" key="2">
    <source>
        <dbReference type="EMBL" id="KAK2552148.1"/>
    </source>
</evidence>
<protein>
    <submittedName>
        <fullName evidence="2">Uncharacterized protein</fullName>
    </submittedName>
</protein>
<keyword evidence="3" id="KW-1185">Reference proteome</keyword>
<evidence type="ECO:0000313" key="3">
    <source>
        <dbReference type="Proteomes" id="UP001249851"/>
    </source>
</evidence>
<accession>A0AAD9Q028</accession>
<comment type="caution">
    <text evidence="2">The sequence shown here is derived from an EMBL/GenBank/DDBJ whole genome shotgun (WGS) entry which is preliminary data.</text>
</comment>
<reference evidence="2" key="1">
    <citation type="journal article" date="2023" name="G3 (Bethesda)">
        <title>Whole genome assembly and annotation of the endangered Caribbean coral Acropora cervicornis.</title>
        <authorList>
            <person name="Selwyn J.D."/>
            <person name="Vollmer S.V."/>
        </authorList>
    </citation>
    <scope>NUCLEOTIDE SEQUENCE</scope>
    <source>
        <strain evidence="2">K2</strain>
    </source>
</reference>
<gene>
    <name evidence="2" type="ORF">P5673_026905</name>
</gene>
<dbReference type="EMBL" id="JARQWQ010000090">
    <property type="protein sequence ID" value="KAK2552148.1"/>
    <property type="molecule type" value="Genomic_DNA"/>
</dbReference>
<proteinExistence type="predicted"/>
<dbReference type="AlphaFoldDB" id="A0AAD9Q028"/>
<feature type="compositionally biased region" description="Basic and acidic residues" evidence="1">
    <location>
        <begin position="56"/>
        <end position="74"/>
    </location>
</feature>
<name>A0AAD9Q028_ACRCE</name>
<organism evidence="2 3">
    <name type="scientific">Acropora cervicornis</name>
    <name type="common">Staghorn coral</name>
    <dbReference type="NCBI Taxonomy" id="6130"/>
    <lineage>
        <taxon>Eukaryota</taxon>
        <taxon>Metazoa</taxon>
        <taxon>Cnidaria</taxon>
        <taxon>Anthozoa</taxon>
        <taxon>Hexacorallia</taxon>
        <taxon>Scleractinia</taxon>
        <taxon>Astrocoeniina</taxon>
        <taxon>Acroporidae</taxon>
        <taxon>Acropora</taxon>
    </lineage>
</organism>
<feature type="region of interest" description="Disordered" evidence="1">
    <location>
        <begin position="1"/>
        <end position="74"/>
    </location>
</feature>